<protein>
    <submittedName>
        <fullName evidence="1">Uncharacterized protein</fullName>
    </submittedName>
</protein>
<keyword evidence="2" id="KW-1185">Reference proteome</keyword>
<proteinExistence type="predicted"/>
<reference evidence="2" key="1">
    <citation type="submission" date="2017-06" db="EMBL/GenBank/DDBJ databases">
        <authorList>
            <person name="Varghese N."/>
            <person name="Submissions S."/>
        </authorList>
    </citation>
    <scope>NUCLEOTIDE SEQUENCE [LARGE SCALE GENOMIC DNA]</scope>
    <source>
        <strain evidence="2">DSM 27993</strain>
    </source>
</reference>
<dbReference type="OrthoDB" id="1119476at2"/>
<gene>
    <name evidence="1" type="ORF">SAMN04488111_0832</name>
</gene>
<accession>A0A238VPC6</accession>
<evidence type="ECO:0000313" key="2">
    <source>
        <dbReference type="Proteomes" id="UP000198412"/>
    </source>
</evidence>
<name>A0A238VPC6_9FLAO</name>
<evidence type="ECO:0000313" key="1">
    <source>
        <dbReference type="EMBL" id="SNR36212.1"/>
    </source>
</evidence>
<dbReference type="RefSeq" id="WP_089377137.1">
    <property type="nucleotide sequence ID" value="NZ_FZNX01000001.1"/>
</dbReference>
<dbReference type="AlphaFoldDB" id="A0A238VPC6"/>
<dbReference type="PROSITE" id="PS51257">
    <property type="entry name" value="PROKAR_LIPOPROTEIN"/>
    <property type="match status" value="1"/>
</dbReference>
<sequence>MKRILVLFVIFLTVVSCDLKDDCGSCFTPPRQFNFEFVDKDTEENLFVNDTFDKDAVIVIDENDDDVNFQIIFYNERYILTLSEIGWELDPKVYTVKLSDEVSVIFELDMDHISEECCSYFVVENFNLQTYEYTESNITGIIQVKI</sequence>
<dbReference type="EMBL" id="FZNX01000001">
    <property type="protein sequence ID" value="SNR36212.1"/>
    <property type="molecule type" value="Genomic_DNA"/>
</dbReference>
<dbReference type="Proteomes" id="UP000198412">
    <property type="component" value="Unassembled WGS sequence"/>
</dbReference>
<organism evidence="1 2">
    <name type="scientific">Lutibacter flavus</name>
    <dbReference type="NCBI Taxonomy" id="691689"/>
    <lineage>
        <taxon>Bacteria</taxon>
        <taxon>Pseudomonadati</taxon>
        <taxon>Bacteroidota</taxon>
        <taxon>Flavobacteriia</taxon>
        <taxon>Flavobacteriales</taxon>
        <taxon>Flavobacteriaceae</taxon>
        <taxon>Lutibacter</taxon>
    </lineage>
</organism>